<evidence type="ECO:0000259" key="1">
    <source>
        <dbReference type="Pfam" id="PF08378"/>
    </source>
</evidence>
<dbReference type="STRING" id="65499.SAMN04488000_101640"/>
<proteinExistence type="predicted"/>
<keyword evidence="3" id="KW-1185">Reference proteome</keyword>
<gene>
    <name evidence="2" type="ORF">SAMN04488000_101640</name>
</gene>
<organism evidence="2 3">
    <name type="scientific">Lentzea albida</name>
    <dbReference type="NCBI Taxonomy" id="65499"/>
    <lineage>
        <taxon>Bacteria</taxon>
        <taxon>Bacillati</taxon>
        <taxon>Actinomycetota</taxon>
        <taxon>Actinomycetes</taxon>
        <taxon>Pseudonocardiales</taxon>
        <taxon>Pseudonocardiaceae</taxon>
        <taxon>Lentzea</taxon>
    </lineage>
</organism>
<name>A0A1H9BRI2_9PSEU</name>
<dbReference type="EMBL" id="FOFV01000001">
    <property type="protein sequence ID" value="SEP91311.1"/>
    <property type="molecule type" value="Genomic_DNA"/>
</dbReference>
<dbReference type="AlphaFoldDB" id="A0A1H9BRI2"/>
<dbReference type="Pfam" id="PF13604">
    <property type="entry name" value="AAA_30"/>
    <property type="match status" value="1"/>
</dbReference>
<dbReference type="InterPro" id="IPR011528">
    <property type="entry name" value="NERD"/>
</dbReference>
<sequence length="528" mass="58892">MEMIPSRVNSRASAAEKKIFEALSKVQVPGWTYALHSINLPEHERKRVCEIDFVLIGERGILGLEAKGGGISRINGVWHSQSMSGRKHRLSESPLEQARSGVFSLEGRLGKAKKIERKTVARTVFGHGVVFPDCDFDVESVEWTPELILDRRRLEFEGWDVCLDKLGKFWEDKPGHRSALTADDVQRYLDLLRADFDRVPTLRQHGRNVDAELVALTEQQYRALDNCRHNPRILYEGGAGTGKTMLAAEMCRRENTSSKVLLTCRSGVLANFLRIQAGMENTSVMPFSRMSEVADDSVDLIVIDEAQDVINTTDLATVDRVLRGGLSEGRWVFLLDSNNQRGLVGSYEDAAMEALRQQRPVRFTLTDNCRNTVEIVRATQDRTGADLGVTTAGPGREVVFTEAPRAEAIATAAKVLESLEDHEVPMDQVVLLSTHELSSSLFASLPDIWRRRIDVLDLKRLSRPGPGRIGFATTGDFKGLERRYVLLEASDHSQATRAKASLYVGMTRAKAALWVISPVDVRIEKALK</sequence>
<evidence type="ECO:0000313" key="3">
    <source>
        <dbReference type="Proteomes" id="UP000199503"/>
    </source>
</evidence>
<dbReference type="SUPFAM" id="SSF52540">
    <property type="entry name" value="P-loop containing nucleoside triphosphate hydrolases"/>
    <property type="match status" value="1"/>
</dbReference>
<dbReference type="RefSeq" id="WP_177229541.1">
    <property type="nucleotide sequence ID" value="NZ_FOFV01000001.1"/>
</dbReference>
<reference evidence="3" key="1">
    <citation type="submission" date="2016-10" db="EMBL/GenBank/DDBJ databases">
        <authorList>
            <person name="Varghese N."/>
            <person name="Submissions S."/>
        </authorList>
    </citation>
    <scope>NUCLEOTIDE SEQUENCE [LARGE SCALE GENOMIC DNA]</scope>
    <source>
        <strain evidence="3">DSM 44437</strain>
    </source>
</reference>
<dbReference type="Pfam" id="PF08378">
    <property type="entry name" value="NERD"/>
    <property type="match status" value="1"/>
</dbReference>
<evidence type="ECO:0000313" key="2">
    <source>
        <dbReference type="EMBL" id="SEP91311.1"/>
    </source>
</evidence>
<feature type="domain" description="NERD" evidence="1">
    <location>
        <begin position="13"/>
        <end position="117"/>
    </location>
</feature>
<protein>
    <submittedName>
        <fullName evidence="2">AAA domain-containing protein</fullName>
    </submittedName>
</protein>
<accession>A0A1H9BRI2</accession>
<dbReference type="Proteomes" id="UP000199503">
    <property type="component" value="Unassembled WGS sequence"/>
</dbReference>
<dbReference type="Gene3D" id="3.40.50.300">
    <property type="entry name" value="P-loop containing nucleotide triphosphate hydrolases"/>
    <property type="match status" value="2"/>
</dbReference>
<dbReference type="InterPro" id="IPR027417">
    <property type="entry name" value="P-loop_NTPase"/>
</dbReference>